<dbReference type="OrthoDB" id="9797931at2"/>
<feature type="compositionally biased region" description="Low complexity" evidence="5">
    <location>
        <begin position="74"/>
        <end position="84"/>
    </location>
</feature>
<dbReference type="InterPro" id="IPR050129">
    <property type="entry name" value="Zn_alcohol_dh"/>
</dbReference>
<organism evidence="7 8">
    <name type="scientific">Labedella endophytica</name>
    <dbReference type="NCBI Taxonomy" id="1523160"/>
    <lineage>
        <taxon>Bacteria</taxon>
        <taxon>Bacillati</taxon>
        <taxon>Actinomycetota</taxon>
        <taxon>Actinomycetes</taxon>
        <taxon>Micrococcales</taxon>
        <taxon>Microbacteriaceae</taxon>
        <taxon>Labedella</taxon>
    </lineage>
</organism>
<feature type="region of interest" description="Disordered" evidence="5">
    <location>
        <begin position="1"/>
        <end position="84"/>
    </location>
</feature>
<proteinExistence type="predicted"/>
<comment type="cofactor">
    <cofactor evidence="1">
        <name>Zn(2+)</name>
        <dbReference type="ChEBI" id="CHEBI:29105"/>
    </cofactor>
</comment>
<dbReference type="Gene3D" id="3.40.50.720">
    <property type="entry name" value="NAD(P)-binding Rossmann-like Domain"/>
    <property type="match status" value="1"/>
</dbReference>
<dbReference type="EMBL" id="RZGZ01000002">
    <property type="protein sequence ID" value="RUR01510.1"/>
    <property type="molecule type" value="Genomic_DNA"/>
</dbReference>
<evidence type="ECO:0000256" key="5">
    <source>
        <dbReference type="SAM" id="MobiDB-lite"/>
    </source>
</evidence>
<dbReference type="InterPro" id="IPR013154">
    <property type="entry name" value="ADH-like_N"/>
</dbReference>
<evidence type="ECO:0000259" key="6">
    <source>
        <dbReference type="Pfam" id="PF08240"/>
    </source>
</evidence>
<dbReference type="InterPro" id="IPR011032">
    <property type="entry name" value="GroES-like_sf"/>
</dbReference>
<dbReference type="Proteomes" id="UP000274909">
    <property type="component" value="Unassembled WGS sequence"/>
</dbReference>
<accession>A0A3S0VBG0</accession>
<dbReference type="PROSITE" id="PS00059">
    <property type="entry name" value="ADH_ZINC"/>
    <property type="match status" value="1"/>
</dbReference>
<dbReference type="InterPro" id="IPR036291">
    <property type="entry name" value="NAD(P)-bd_dom_sf"/>
</dbReference>
<dbReference type="Pfam" id="PF08240">
    <property type="entry name" value="ADH_N"/>
    <property type="match status" value="1"/>
</dbReference>
<sequence length="491" mass="50665">MPARSVTRRRGEGPYRPAPADSAVLRSPSVHQRATARWAPLRSVDRGGSCRTPLGDDDEPTITSGGTMRATRHPTTPTVPGTAAPTRRDVIIRPAPLAMVWQGPGAAHATIAVPGVSLGEGDVLVAVELATICPSDAAAVLTGVGVTAPLVLGHEQVGRIVAVGLDATTSDGTRLVVGMRVVWSRRIGCGECASCSRGATSDCRNAREYGVDRLRRGWELSGGFASHVLVRAGTTILTVPEVVPAAVLAPLSCATALAAAAVEHIGSVVEVDGQTVIVAGADLVGLTVAAMLADEGAHAVVVEPDATRRSRALDFGAHGVAAGPSEVERLLRAGRASVASGHGTASPLARPIAVVGSGTPGGSLVDAVWVADTSAPDREQGDESAPESMVDVRAVVNLREVPDPASGRKRDASRDEGAISPSWPIDAQVVTLQRTDPRHLVAAVDFASNAWFRYPFADLVSDRYPLERLDDALSDALSGSALRIGIEPGGL</sequence>
<dbReference type="AlphaFoldDB" id="A0A3S0VBG0"/>
<dbReference type="SUPFAM" id="SSF50129">
    <property type="entry name" value="GroES-like"/>
    <property type="match status" value="1"/>
</dbReference>
<evidence type="ECO:0000256" key="4">
    <source>
        <dbReference type="ARBA" id="ARBA00023002"/>
    </source>
</evidence>
<evidence type="ECO:0000313" key="7">
    <source>
        <dbReference type="EMBL" id="RUR01510.1"/>
    </source>
</evidence>
<dbReference type="InterPro" id="IPR002328">
    <property type="entry name" value="ADH_Zn_CS"/>
</dbReference>
<evidence type="ECO:0000256" key="1">
    <source>
        <dbReference type="ARBA" id="ARBA00001947"/>
    </source>
</evidence>
<keyword evidence="3" id="KW-0862">Zinc</keyword>
<feature type="region of interest" description="Disordered" evidence="5">
    <location>
        <begin position="400"/>
        <end position="420"/>
    </location>
</feature>
<evidence type="ECO:0000256" key="2">
    <source>
        <dbReference type="ARBA" id="ARBA00022723"/>
    </source>
</evidence>
<evidence type="ECO:0000256" key="3">
    <source>
        <dbReference type="ARBA" id="ARBA00022833"/>
    </source>
</evidence>
<reference evidence="7 8" key="1">
    <citation type="submission" date="2018-12" db="EMBL/GenBank/DDBJ databases">
        <authorList>
            <person name="Li F."/>
        </authorList>
    </citation>
    <scope>NUCLEOTIDE SEQUENCE [LARGE SCALE GENOMIC DNA]</scope>
    <source>
        <strain evidence="7 8">EGI 6500705</strain>
    </source>
</reference>
<protein>
    <submittedName>
        <fullName evidence="7">Alcohol dehydrogenase</fullName>
    </submittedName>
</protein>
<evidence type="ECO:0000313" key="8">
    <source>
        <dbReference type="Proteomes" id="UP000274909"/>
    </source>
</evidence>
<dbReference type="SUPFAM" id="SSF51735">
    <property type="entry name" value="NAD(P)-binding Rossmann-fold domains"/>
    <property type="match status" value="1"/>
</dbReference>
<keyword evidence="8" id="KW-1185">Reference proteome</keyword>
<feature type="compositionally biased region" description="Basic and acidic residues" evidence="5">
    <location>
        <begin position="400"/>
        <end position="417"/>
    </location>
</feature>
<gene>
    <name evidence="7" type="ORF">ELQ94_08440</name>
</gene>
<dbReference type="GO" id="GO:0016491">
    <property type="term" value="F:oxidoreductase activity"/>
    <property type="evidence" value="ECO:0007669"/>
    <property type="project" value="UniProtKB-KW"/>
</dbReference>
<dbReference type="PANTHER" id="PTHR43401:SF2">
    <property type="entry name" value="L-THREONINE 3-DEHYDROGENASE"/>
    <property type="match status" value="1"/>
</dbReference>
<dbReference type="GO" id="GO:0008270">
    <property type="term" value="F:zinc ion binding"/>
    <property type="evidence" value="ECO:0007669"/>
    <property type="project" value="InterPro"/>
</dbReference>
<dbReference type="PANTHER" id="PTHR43401">
    <property type="entry name" value="L-THREONINE 3-DEHYDROGENASE"/>
    <property type="match status" value="1"/>
</dbReference>
<comment type="caution">
    <text evidence="7">The sequence shown here is derived from an EMBL/GenBank/DDBJ whole genome shotgun (WGS) entry which is preliminary data.</text>
</comment>
<dbReference type="Gene3D" id="3.90.180.10">
    <property type="entry name" value="Medium-chain alcohol dehydrogenases, catalytic domain"/>
    <property type="match status" value="1"/>
</dbReference>
<feature type="domain" description="Alcohol dehydrogenase-like N-terminal" evidence="6">
    <location>
        <begin position="119"/>
        <end position="237"/>
    </location>
</feature>
<keyword evidence="2" id="KW-0479">Metal-binding</keyword>
<keyword evidence="4" id="KW-0560">Oxidoreductase</keyword>
<name>A0A3S0VBG0_9MICO</name>